<dbReference type="InterPro" id="IPR008753">
    <property type="entry name" value="Peptidase_M13_N"/>
</dbReference>
<dbReference type="STRING" id="299467.A0A443S8I3"/>
<dbReference type="EMBL" id="NCKV01006004">
    <property type="protein sequence ID" value="RWS23715.1"/>
    <property type="molecule type" value="Genomic_DNA"/>
</dbReference>
<accession>A0A443S8I3</accession>
<dbReference type="OrthoDB" id="6503838at2759"/>
<dbReference type="GO" id="GO:0004222">
    <property type="term" value="F:metalloendopeptidase activity"/>
    <property type="evidence" value="ECO:0007669"/>
    <property type="project" value="InterPro"/>
</dbReference>
<dbReference type="PANTHER" id="PTHR11733:SF237">
    <property type="entry name" value="NEPRILYSIN-LIKE 4"/>
    <property type="match status" value="1"/>
</dbReference>
<organism evidence="3 4">
    <name type="scientific">Leptotrombidium deliense</name>
    <dbReference type="NCBI Taxonomy" id="299467"/>
    <lineage>
        <taxon>Eukaryota</taxon>
        <taxon>Metazoa</taxon>
        <taxon>Ecdysozoa</taxon>
        <taxon>Arthropoda</taxon>
        <taxon>Chelicerata</taxon>
        <taxon>Arachnida</taxon>
        <taxon>Acari</taxon>
        <taxon>Acariformes</taxon>
        <taxon>Trombidiformes</taxon>
        <taxon>Prostigmata</taxon>
        <taxon>Anystina</taxon>
        <taxon>Parasitengona</taxon>
        <taxon>Trombiculoidea</taxon>
        <taxon>Trombiculidae</taxon>
        <taxon>Leptotrombidium</taxon>
    </lineage>
</organism>
<dbReference type="InterPro" id="IPR000718">
    <property type="entry name" value="Peptidase_M13"/>
</dbReference>
<dbReference type="GO" id="GO:0016485">
    <property type="term" value="P:protein processing"/>
    <property type="evidence" value="ECO:0007669"/>
    <property type="project" value="TreeGrafter"/>
</dbReference>
<evidence type="ECO:0000259" key="2">
    <source>
        <dbReference type="Pfam" id="PF05649"/>
    </source>
</evidence>
<dbReference type="AlphaFoldDB" id="A0A443S8I3"/>
<dbReference type="VEuPathDB" id="VectorBase:LDEU008325"/>
<feature type="non-terminal residue" evidence="3">
    <location>
        <position position="1"/>
    </location>
</feature>
<dbReference type="PANTHER" id="PTHR11733">
    <property type="entry name" value="ZINC METALLOPROTEASE FAMILY M13 NEPRILYSIN-RELATED"/>
    <property type="match status" value="1"/>
</dbReference>
<dbReference type="GO" id="GO:0005886">
    <property type="term" value="C:plasma membrane"/>
    <property type="evidence" value="ECO:0007669"/>
    <property type="project" value="TreeGrafter"/>
</dbReference>
<dbReference type="InterPro" id="IPR042089">
    <property type="entry name" value="Peptidase_M13_dom_2"/>
</dbReference>
<reference evidence="3 4" key="1">
    <citation type="journal article" date="2018" name="Gigascience">
        <title>Genomes of trombidid mites reveal novel predicted allergens and laterally-transferred genes associated with secondary metabolism.</title>
        <authorList>
            <person name="Dong X."/>
            <person name="Chaisiri K."/>
            <person name="Xia D."/>
            <person name="Armstrong S.D."/>
            <person name="Fang Y."/>
            <person name="Donnelly M.J."/>
            <person name="Kadowaki T."/>
            <person name="McGarry J.W."/>
            <person name="Darby A.C."/>
            <person name="Makepeace B.L."/>
        </authorList>
    </citation>
    <scope>NUCLEOTIDE SEQUENCE [LARGE SCALE GENOMIC DNA]</scope>
    <source>
        <strain evidence="3">UoL-UT</strain>
    </source>
</reference>
<dbReference type="SUPFAM" id="SSF55486">
    <property type="entry name" value="Metalloproteases ('zincins'), catalytic domain"/>
    <property type="match status" value="1"/>
</dbReference>
<evidence type="ECO:0000256" key="1">
    <source>
        <dbReference type="ARBA" id="ARBA00007357"/>
    </source>
</evidence>
<name>A0A443S8I3_9ACAR</name>
<evidence type="ECO:0000313" key="3">
    <source>
        <dbReference type="EMBL" id="RWS23715.1"/>
    </source>
</evidence>
<protein>
    <recommendedName>
        <fullName evidence="2">Peptidase M13 N-terminal domain-containing protein</fullName>
    </recommendedName>
</protein>
<gene>
    <name evidence="3" type="ORF">B4U80_05168</name>
</gene>
<keyword evidence="4" id="KW-1185">Reference proteome</keyword>
<dbReference type="Proteomes" id="UP000288716">
    <property type="component" value="Unassembled WGS sequence"/>
</dbReference>
<dbReference type="Pfam" id="PF05649">
    <property type="entry name" value="Peptidase_M13_N"/>
    <property type="match status" value="1"/>
</dbReference>
<sequence length="364" mass="42323">LLETPFKEKIHTIPDMKKPMNLYKACSDLATRQSVGVKPLLDLVNKVGGWPMIQKSWSPSNYSWQNAYYYLRSRLGSNYIIEVTVDVNSKDTTTKAIHIDSPNFGMGAKELGNPNADRDTRRLVAAYKTYIKDAASLLNFQAISSEAINKDIEDMFRFESSLAKATTSSEERNAQYEEITIRQLNEQFKGVKWKQLLKKIFTYANTEVKDTDLVIMQDSKYYKSLPSIMRSTPKRVIANYIAWRIVLYYGDFTTKEFTDVYFKYQKVSEGLRSKEKLWEFCYETVDDYFDYALGRLYVDNYFNSKAKSDINRMIRYVKSAVGNQLSRQKWMDMKTKRTAIEKVLSTISFSFSFSIENLTFSSFS</sequence>
<dbReference type="PROSITE" id="PS51885">
    <property type="entry name" value="NEPRILYSIN"/>
    <property type="match status" value="1"/>
</dbReference>
<proteinExistence type="inferred from homology"/>
<dbReference type="Gene3D" id="1.10.1380.10">
    <property type="entry name" value="Neutral endopeptidase , domain2"/>
    <property type="match status" value="1"/>
</dbReference>
<feature type="domain" description="Peptidase M13 N-terminal" evidence="2">
    <location>
        <begin position="17"/>
        <end position="343"/>
    </location>
</feature>
<comment type="caution">
    <text evidence="3">The sequence shown here is derived from an EMBL/GenBank/DDBJ whole genome shotgun (WGS) entry which is preliminary data.</text>
</comment>
<evidence type="ECO:0000313" key="4">
    <source>
        <dbReference type="Proteomes" id="UP000288716"/>
    </source>
</evidence>
<comment type="similarity">
    <text evidence="1">Belongs to the peptidase M13 family.</text>
</comment>